<evidence type="ECO:0000313" key="6">
    <source>
        <dbReference type="Proteomes" id="UP000663869"/>
    </source>
</evidence>
<dbReference type="Proteomes" id="UP000663869">
    <property type="component" value="Unassembled WGS sequence"/>
</dbReference>
<evidence type="ECO:0000313" key="5">
    <source>
        <dbReference type="EMBL" id="CAF4653855.1"/>
    </source>
</evidence>
<dbReference type="EMBL" id="CAJOBS010000412">
    <property type="protein sequence ID" value="CAF4571293.1"/>
    <property type="molecule type" value="Genomic_DNA"/>
</dbReference>
<reference evidence="2" key="1">
    <citation type="submission" date="2021-02" db="EMBL/GenBank/DDBJ databases">
        <authorList>
            <person name="Nowell W R."/>
        </authorList>
    </citation>
    <scope>NUCLEOTIDE SEQUENCE</scope>
</reference>
<dbReference type="Proteomes" id="UP000663838">
    <property type="component" value="Unassembled WGS sequence"/>
</dbReference>
<protein>
    <submittedName>
        <fullName evidence="2">Uncharacterized protein</fullName>
    </submittedName>
</protein>
<organism evidence="2 6">
    <name type="scientific">Rotaria socialis</name>
    <dbReference type="NCBI Taxonomy" id="392032"/>
    <lineage>
        <taxon>Eukaryota</taxon>
        <taxon>Metazoa</taxon>
        <taxon>Spiralia</taxon>
        <taxon>Gnathifera</taxon>
        <taxon>Rotifera</taxon>
        <taxon>Eurotatoria</taxon>
        <taxon>Bdelloidea</taxon>
        <taxon>Philodinida</taxon>
        <taxon>Philodinidae</taxon>
        <taxon>Rotaria</taxon>
    </lineage>
</organism>
<name>A0A818CGH0_9BILA</name>
<dbReference type="AlphaFoldDB" id="A0A818CGH0"/>
<proteinExistence type="predicted"/>
<evidence type="ECO:0000256" key="1">
    <source>
        <dbReference type="SAM" id="MobiDB-lite"/>
    </source>
</evidence>
<sequence length="75" mass="8292">MNDVSENDGPIEKNAREGQMQQADKFLQNTAKKQQLDDLSIDDNVLVPVPVADRGPADARNVLCVIMNIKIENIS</sequence>
<feature type="region of interest" description="Disordered" evidence="1">
    <location>
        <begin position="1"/>
        <end position="21"/>
    </location>
</feature>
<comment type="caution">
    <text evidence="2">The sequence shown here is derived from an EMBL/GenBank/DDBJ whole genome shotgun (WGS) entry which is preliminary data.</text>
</comment>
<dbReference type="EMBL" id="CAJNYV010005077">
    <property type="protein sequence ID" value="CAF3721376.1"/>
    <property type="molecule type" value="Genomic_DNA"/>
</dbReference>
<dbReference type="Proteomes" id="UP000663865">
    <property type="component" value="Unassembled WGS sequence"/>
</dbReference>
<accession>A0A818CGH0</accession>
<evidence type="ECO:0000313" key="4">
    <source>
        <dbReference type="EMBL" id="CAF4571293.1"/>
    </source>
</evidence>
<dbReference type="EMBL" id="CAJNYU010001394">
    <property type="protein sequence ID" value="CAF3432048.1"/>
    <property type="molecule type" value="Genomic_DNA"/>
</dbReference>
<evidence type="ECO:0000313" key="3">
    <source>
        <dbReference type="EMBL" id="CAF3721376.1"/>
    </source>
</evidence>
<dbReference type="Proteomes" id="UP000663862">
    <property type="component" value="Unassembled WGS sequence"/>
</dbReference>
<evidence type="ECO:0000313" key="2">
    <source>
        <dbReference type="EMBL" id="CAF3432048.1"/>
    </source>
</evidence>
<dbReference type="EMBL" id="CAJOBQ010005308">
    <property type="protein sequence ID" value="CAF4653855.1"/>
    <property type="molecule type" value="Genomic_DNA"/>
</dbReference>
<gene>
    <name evidence="2" type="ORF">FME351_LOCUS11883</name>
    <name evidence="3" type="ORF">KIK155_LOCUS28003</name>
    <name evidence="4" type="ORF">TOA249_LOCUS8623</name>
    <name evidence="5" type="ORF">TSG867_LOCUS30944</name>
</gene>